<evidence type="ECO:0000313" key="2">
    <source>
        <dbReference type="Proteomes" id="UP000629098"/>
    </source>
</evidence>
<dbReference type="AlphaFoldDB" id="A0A8J6XFJ6"/>
<proteinExistence type="predicted"/>
<gene>
    <name evidence="1" type="ORF">ICL16_22805</name>
</gene>
<comment type="caution">
    <text evidence="1">The sequence shown here is derived from an EMBL/GenBank/DDBJ whole genome shotgun (WGS) entry which is preliminary data.</text>
</comment>
<reference evidence="1" key="1">
    <citation type="submission" date="2020-09" db="EMBL/GenBank/DDBJ databases">
        <title>Iningainema tapete sp. nov. (Scytonemataceae, Cyanobacteria) from greenhouses in central Florida (USA) produces two types of nodularin with biosynthetic potential for microcystin-LR and anabaenopeptins.</title>
        <authorList>
            <person name="Berthold D.E."/>
            <person name="Lefler F.W."/>
            <person name="Huang I.-S."/>
            <person name="Abdulla H."/>
            <person name="Zimba P.V."/>
            <person name="Laughinghouse H.D. IV."/>
        </authorList>
    </citation>
    <scope>NUCLEOTIDE SEQUENCE</scope>
    <source>
        <strain evidence="1">BLCCT55</strain>
    </source>
</reference>
<accession>A0A8J6XFJ6</accession>
<dbReference type="Proteomes" id="UP000629098">
    <property type="component" value="Unassembled WGS sequence"/>
</dbReference>
<organism evidence="1 2">
    <name type="scientific">Iningainema tapete BLCC-T55</name>
    <dbReference type="NCBI Taxonomy" id="2748662"/>
    <lineage>
        <taxon>Bacteria</taxon>
        <taxon>Bacillati</taxon>
        <taxon>Cyanobacteriota</taxon>
        <taxon>Cyanophyceae</taxon>
        <taxon>Nostocales</taxon>
        <taxon>Scytonemataceae</taxon>
        <taxon>Iningainema tapete</taxon>
    </lineage>
</organism>
<name>A0A8J6XFJ6_9CYAN</name>
<sequence length="155" mass="18492">MNISLQIVDDWSFEIISAFDLISKQQYYYAKFNPFFDLETSENIINSLLDWESSKEINCFRVEENEEGSTIKVFSTFTVCWKLFKEFLACIEATYYQPMRDLKEQNECENSIPDYVECQEDYESHLTFAECLISDDFNQIGYEIISYDNYISKYE</sequence>
<evidence type="ECO:0000313" key="1">
    <source>
        <dbReference type="EMBL" id="MBD2774819.1"/>
    </source>
</evidence>
<dbReference type="RefSeq" id="WP_190832325.1">
    <property type="nucleotide sequence ID" value="NZ_CAWPPI010000072.1"/>
</dbReference>
<keyword evidence="2" id="KW-1185">Reference proteome</keyword>
<protein>
    <submittedName>
        <fullName evidence="1">Uncharacterized protein</fullName>
    </submittedName>
</protein>
<dbReference type="EMBL" id="JACXAE010000072">
    <property type="protein sequence ID" value="MBD2774819.1"/>
    <property type="molecule type" value="Genomic_DNA"/>
</dbReference>